<evidence type="ECO:0000313" key="2">
    <source>
        <dbReference type="Proteomes" id="UP001499959"/>
    </source>
</evidence>
<sequence length="151" mass="17050">MSVSIEIDLKNLAVGKMGPMTGGIWMSLDGIDFPEQNWIDFPVVLMSWWGAALRRILTGQSCDEDIDFMEGSFSVSVVRLPDSAELHFSAINESFERNIVAACQESVVAFRDSFVDSARRLLIRCNEMQYSSKDLSDLRMVLSEIEGFQRQ</sequence>
<protein>
    <submittedName>
        <fullName evidence="1">Uncharacterized protein</fullName>
    </submittedName>
</protein>
<keyword evidence="2" id="KW-1185">Reference proteome</keyword>
<organism evidence="1 2">
    <name type="scientific">Lysobacter hankyongensis</name>
    <dbReference type="NCBI Taxonomy" id="1176535"/>
    <lineage>
        <taxon>Bacteria</taxon>
        <taxon>Pseudomonadati</taxon>
        <taxon>Pseudomonadota</taxon>
        <taxon>Gammaproteobacteria</taxon>
        <taxon>Lysobacterales</taxon>
        <taxon>Lysobacteraceae</taxon>
        <taxon>Lysobacter</taxon>
    </lineage>
</organism>
<proteinExistence type="predicted"/>
<name>A0ABP9BJE1_9GAMM</name>
<evidence type="ECO:0000313" key="1">
    <source>
        <dbReference type="EMBL" id="GAA4796373.1"/>
    </source>
</evidence>
<reference evidence="2" key="1">
    <citation type="journal article" date="2019" name="Int. J. Syst. Evol. Microbiol.">
        <title>The Global Catalogue of Microorganisms (GCM) 10K type strain sequencing project: providing services to taxonomists for standard genome sequencing and annotation.</title>
        <authorList>
            <consortium name="The Broad Institute Genomics Platform"/>
            <consortium name="The Broad Institute Genome Sequencing Center for Infectious Disease"/>
            <person name="Wu L."/>
            <person name="Ma J."/>
        </authorList>
    </citation>
    <scope>NUCLEOTIDE SEQUENCE [LARGE SCALE GENOMIC DNA]</scope>
    <source>
        <strain evidence="2">JCM 18204</strain>
    </source>
</reference>
<dbReference type="RefSeq" id="WP_345303452.1">
    <property type="nucleotide sequence ID" value="NZ_BAABJE010000010.1"/>
</dbReference>
<gene>
    <name evidence="1" type="ORF">GCM10023307_22860</name>
</gene>
<dbReference type="Proteomes" id="UP001499959">
    <property type="component" value="Unassembled WGS sequence"/>
</dbReference>
<accession>A0ABP9BJE1</accession>
<dbReference type="EMBL" id="BAABJE010000010">
    <property type="protein sequence ID" value="GAA4796373.1"/>
    <property type="molecule type" value="Genomic_DNA"/>
</dbReference>
<comment type="caution">
    <text evidence="1">The sequence shown here is derived from an EMBL/GenBank/DDBJ whole genome shotgun (WGS) entry which is preliminary data.</text>
</comment>